<feature type="domain" description="DUF1330" evidence="1">
    <location>
        <begin position="3"/>
        <end position="94"/>
    </location>
</feature>
<organism evidence="2 3">
    <name type="scientific">Maritimibacter fusiformis</name>
    <dbReference type="NCBI Taxonomy" id="2603819"/>
    <lineage>
        <taxon>Bacteria</taxon>
        <taxon>Pseudomonadati</taxon>
        <taxon>Pseudomonadota</taxon>
        <taxon>Alphaproteobacteria</taxon>
        <taxon>Rhodobacterales</taxon>
        <taxon>Roseobacteraceae</taxon>
        <taxon>Maritimibacter</taxon>
    </lineage>
</organism>
<keyword evidence="3" id="KW-1185">Reference proteome</keyword>
<dbReference type="PANTHER" id="PTHR41521">
    <property type="match status" value="1"/>
</dbReference>
<dbReference type="RefSeq" id="WP_148376271.1">
    <property type="nucleotide sequence ID" value="NZ_VSIY01000003.1"/>
</dbReference>
<dbReference type="Proteomes" id="UP000322080">
    <property type="component" value="Unassembled WGS sequence"/>
</dbReference>
<dbReference type="Gene3D" id="3.30.70.100">
    <property type="match status" value="1"/>
</dbReference>
<protein>
    <submittedName>
        <fullName evidence="2">DUF1330 domain-containing protein</fullName>
    </submittedName>
</protein>
<dbReference type="InterPro" id="IPR010753">
    <property type="entry name" value="DUF1330"/>
</dbReference>
<evidence type="ECO:0000313" key="2">
    <source>
        <dbReference type="EMBL" id="TYB83181.1"/>
    </source>
</evidence>
<gene>
    <name evidence="2" type="ORF">FVF75_03095</name>
</gene>
<evidence type="ECO:0000259" key="1">
    <source>
        <dbReference type="Pfam" id="PF07045"/>
    </source>
</evidence>
<reference evidence="2 3" key="1">
    <citation type="submission" date="2019-08" db="EMBL/GenBank/DDBJ databases">
        <title>Identification of a novel species of the genus Boseongicola.</title>
        <authorList>
            <person name="Zhang X.-Q."/>
        </authorList>
    </citation>
    <scope>NUCLEOTIDE SEQUENCE [LARGE SCALE GENOMIC DNA]</scope>
    <source>
        <strain evidence="2 3">HY14</strain>
    </source>
</reference>
<dbReference type="EMBL" id="VSIY01000003">
    <property type="protein sequence ID" value="TYB83181.1"/>
    <property type="molecule type" value="Genomic_DNA"/>
</dbReference>
<accession>A0A5D0RRN2</accession>
<name>A0A5D0RRN2_9RHOB</name>
<comment type="caution">
    <text evidence="2">The sequence shown here is derived from an EMBL/GenBank/DDBJ whole genome shotgun (WGS) entry which is preliminary data.</text>
</comment>
<dbReference type="Pfam" id="PF07045">
    <property type="entry name" value="DUF1330"/>
    <property type="match status" value="1"/>
</dbReference>
<sequence>MAGYLVFDIEITDPEAWQHYREVAGPVMAASGGEFLVQSAGIEPLEGGWHPASLSVVAFPSAEAARAFYHSDAYQALLPLREAAAISRGVLVTGA</sequence>
<dbReference type="InterPro" id="IPR011008">
    <property type="entry name" value="Dimeric_a/b-barrel"/>
</dbReference>
<dbReference type="AlphaFoldDB" id="A0A5D0RRN2"/>
<evidence type="ECO:0000313" key="3">
    <source>
        <dbReference type="Proteomes" id="UP000322080"/>
    </source>
</evidence>
<proteinExistence type="predicted"/>
<dbReference type="SUPFAM" id="SSF54909">
    <property type="entry name" value="Dimeric alpha+beta barrel"/>
    <property type="match status" value="1"/>
</dbReference>
<dbReference type="PANTHER" id="PTHR41521:SF4">
    <property type="entry name" value="BLR0684 PROTEIN"/>
    <property type="match status" value="1"/>
</dbReference>